<evidence type="ECO:0000259" key="3">
    <source>
        <dbReference type="Pfam" id="PF08164"/>
    </source>
</evidence>
<keyword evidence="6" id="KW-1185">Reference proteome</keyword>
<feature type="region of interest" description="Disordered" evidence="2">
    <location>
        <begin position="394"/>
        <end position="418"/>
    </location>
</feature>
<protein>
    <recommendedName>
        <fullName evidence="7">Apoptosis antagonizing transcription factor</fullName>
    </recommendedName>
</protein>
<dbReference type="GO" id="GO:0005730">
    <property type="term" value="C:nucleolus"/>
    <property type="evidence" value="ECO:0000318"/>
    <property type="project" value="GO_Central"/>
</dbReference>
<dbReference type="InterPro" id="IPR039223">
    <property type="entry name" value="AATF/Bfr2"/>
</dbReference>
<dbReference type="Proteomes" id="UP000054558">
    <property type="component" value="Unassembled WGS sequence"/>
</dbReference>
<reference evidence="5 6" key="1">
    <citation type="journal article" date="2014" name="Nat. Commun.">
        <title>Klebsormidium flaccidum genome reveals primary factors for plant terrestrial adaptation.</title>
        <authorList>
            <person name="Hori K."/>
            <person name="Maruyama F."/>
            <person name="Fujisawa T."/>
            <person name="Togashi T."/>
            <person name="Yamamoto N."/>
            <person name="Seo M."/>
            <person name="Sato S."/>
            <person name="Yamada T."/>
            <person name="Mori H."/>
            <person name="Tajima N."/>
            <person name="Moriyama T."/>
            <person name="Ikeuchi M."/>
            <person name="Watanabe M."/>
            <person name="Wada H."/>
            <person name="Kobayashi K."/>
            <person name="Saito M."/>
            <person name="Masuda T."/>
            <person name="Sasaki-Sekimoto Y."/>
            <person name="Mashiguchi K."/>
            <person name="Awai K."/>
            <person name="Shimojima M."/>
            <person name="Masuda S."/>
            <person name="Iwai M."/>
            <person name="Nobusawa T."/>
            <person name="Narise T."/>
            <person name="Kondo S."/>
            <person name="Saito H."/>
            <person name="Sato R."/>
            <person name="Murakawa M."/>
            <person name="Ihara Y."/>
            <person name="Oshima-Yamada Y."/>
            <person name="Ohtaka K."/>
            <person name="Satoh M."/>
            <person name="Sonobe K."/>
            <person name="Ishii M."/>
            <person name="Ohtani R."/>
            <person name="Kanamori-Sato M."/>
            <person name="Honoki R."/>
            <person name="Miyazaki D."/>
            <person name="Mochizuki H."/>
            <person name="Umetsu J."/>
            <person name="Higashi K."/>
            <person name="Shibata D."/>
            <person name="Kamiya Y."/>
            <person name="Sato N."/>
            <person name="Nakamura Y."/>
            <person name="Tabata S."/>
            <person name="Ida S."/>
            <person name="Kurokawa K."/>
            <person name="Ohta H."/>
        </authorList>
    </citation>
    <scope>NUCLEOTIDE SEQUENCE [LARGE SCALE GENOMIC DNA]</scope>
    <source>
        <strain evidence="5 6">NIES-2285</strain>
    </source>
</reference>
<dbReference type="Pfam" id="PF08164">
    <property type="entry name" value="TRAUB"/>
    <property type="match status" value="1"/>
</dbReference>
<feature type="compositionally biased region" description="Basic and acidic residues" evidence="2">
    <location>
        <begin position="120"/>
        <end position="136"/>
    </location>
</feature>
<feature type="compositionally biased region" description="Acidic residues" evidence="2">
    <location>
        <begin position="52"/>
        <end position="61"/>
    </location>
</feature>
<organism evidence="5 6">
    <name type="scientific">Klebsormidium nitens</name>
    <name type="common">Green alga</name>
    <name type="synonym">Ulothrix nitens</name>
    <dbReference type="NCBI Taxonomy" id="105231"/>
    <lineage>
        <taxon>Eukaryota</taxon>
        <taxon>Viridiplantae</taxon>
        <taxon>Streptophyta</taxon>
        <taxon>Klebsormidiophyceae</taxon>
        <taxon>Klebsormidiales</taxon>
        <taxon>Klebsormidiaceae</taxon>
        <taxon>Klebsormidium</taxon>
    </lineage>
</organism>
<dbReference type="OrthoDB" id="5783963at2759"/>
<feature type="domain" description="AATF leucine zipper-containing" evidence="4">
    <location>
        <begin position="205"/>
        <end position="340"/>
    </location>
</feature>
<name>A0A1Y1HXR9_KLENI</name>
<gene>
    <name evidence="5" type="ORF">KFL_001480040</name>
</gene>
<comment type="similarity">
    <text evidence="1">Belongs to the AATF family.</text>
</comment>
<dbReference type="PANTHER" id="PTHR15565">
    <property type="entry name" value="AATF PROTEIN APOPTOSIS ANTAGONIZING TRANSCRIPTION FACTOR"/>
    <property type="match status" value="1"/>
</dbReference>
<feature type="region of interest" description="Disordered" evidence="2">
    <location>
        <begin position="1"/>
        <end position="181"/>
    </location>
</feature>
<evidence type="ECO:0008006" key="7">
    <source>
        <dbReference type="Google" id="ProtNLM"/>
    </source>
</evidence>
<dbReference type="InterPro" id="IPR025160">
    <property type="entry name" value="AATF"/>
</dbReference>
<dbReference type="Pfam" id="PF13339">
    <property type="entry name" value="AATF-Che1"/>
    <property type="match status" value="1"/>
</dbReference>
<dbReference type="OMA" id="INFMAPN"/>
<accession>A0A1Y1HXR9</accession>
<dbReference type="AlphaFoldDB" id="A0A1Y1HXR9"/>
<evidence type="ECO:0000259" key="4">
    <source>
        <dbReference type="Pfam" id="PF13339"/>
    </source>
</evidence>
<proteinExistence type="inferred from homology"/>
<feature type="compositionally biased region" description="Acidic residues" evidence="2">
    <location>
        <begin position="101"/>
        <end position="116"/>
    </location>
</feature>
<dbReference type="STRING" id="105231.A0A1Y1HXR9"/>
<evidence type="ECO:0000256" key="2">
    <source>
        <dbReference type="SAM" id="MobiDB-lite"/>
    </source>
</evidence>
<feature type="domain" description="Apoptosis-antagonizing transcription factor C-terminal" evidence="3">
    <location>
        <begin position="441"/>
        <end position="515"/>
    </location>
</feature>
<dbReference type="EMBL" id="DF237097">
    <property type="protein sequence ID" value="GAQ83435.1"/>
    <property type="molecule type" value="Genomic_DNA"/>
</dbReference>
<evidence type="ECO:0000313" key="5">
    <source>
        <dbReference type="EMBL" id="GAQ83435.1"/>
    </source>
</evidence>
<dbReference type="InterPro" id="IPR012617">
    <property type="entry name" value="AATF_C"/>
</dbReference>
<evidence type="ECO:0000313" key="6">
    <source>
        <dbReference type="Proteomes" id="UP000054558"/>
    </source>
</evidence>
<dbReference type="PANTHER" id="PTHR15565:SF0">
    <property type="entry name" value="PROTEIN AATF"/>
    <property type="match status" value="1"/>
</dbReference>
<evidence type="ECO:0000256" key="1">
    <source>
        <dbReference type="ARBA" id="ARBA00008966"/>
    </source>
</evidence>
<sequence>MEKRSVLPGAKRRKGARTLAEEVAEFTNPLPAYRDEDPELKDFGAEAFGTGDESEGSEDDDYLRGPDKGRAGNLPLRASIAIEDGAYAGRRTSRGQALDRSDDEGDVFEHSDDDIIGEAADVHKETEPTKSGREEGLENGGPLEGAESEGSEDELVGRMQNELAGGSGRQGKEGGDEDDLEREYRELREQEEAMLASVRKQSSVDRSKGAAVANQRALWNKWLELRISLHKLLQSGNRLPRPEARASFVEAAPDVRAGLEKLSEAAGGLLEKLLAAQQGLLEQNDSIAAARDQAMNENGKRERTQDDGASTVDRLWEQMDEQYNSWLPYRNASVDRWQRKTLLATGAAAGRGKLRAINQSVTSQIASALRDPARLLGRTRIKADAVHAFGQRAFPSASQTSGEAAAAADADGPDADEPITASHVAAEEEVDSETFDDTDFYQQLLKEFLDSSGTSSGMSLYAMQKLRNNKKKVVDRRASKGRKIRYTVQQPLLNFMAPEPMTMPPMAEKMFANLFGQKNDTR</sequence>